<feature type="non-terminal residue" evidence="1">
    <location>
        <position position="1"/>
    </location>
</feature>
<proteinExistence type="predicted"/>
<organism evidence="1">
    <name type="scientific">uncultured bacterium</name>
    <name type="common">gcode 4</name>
    <dbReference type="NCBI Taxonomy" id="1234023"/>
    <lineage>
        <taxon>Bacteria</taxon>
        <taxon>environmental samples</taxon>
    </lineage>
</organism>
<dbReference type="EMBL" id="AMFJ01028751">
    <property type="protein sequence ID" value="EKD44748.1"/>
    <property type="molecule type" value="Genomic_DNA"/>
</dbReference>
<sequence>IEDNENFESIDIGETCEKFQKYYQEKLDEKQISMKIISKKPLHM</sequence>
<protein>
    <submittedName>
        <fullName evidence="1">Uncharacterized protein</fullName>
    </submittedName>
</protein>
<comment type="caution">
    <text evidence="1">The sequence shown here is derived from an EMBL/GenBank/DDBJ whole genome shotgun (WGS) entry which is preliminary data.</text>
</comment>
<gene>
    <name evidence="1" type="ORF">ACD_71C00020G0004</name>
</gene>
<reference evidence="1" key="1">
    <citation type="journal article" date="2012" name="Science">
        <title>Fermentation, hydrogen, and sulfur metabolism in multiple uncultivated bacterial phyla.</title>
        <authorList>
            <person name="Wrighton K.C."/>
            <person name="Thomas B.C."/>
            <person name="Sharon I."/>
            <person name="Miller C.S."/>
            <person name="Castelle C.J."/>
            <person name="VerBerkmoes N.C."/>
            <person name="Wilkins M.J."/>
            <person name="Hettich R.L."/>
            <person name="Lipton M.S."/>
            <person name="Williams K.H."/>
            <person name="Long P.E."/>
            <person name="Banfield J.F."/>
        </authorList>
    </citation>
    <scope>NUCLEOTIDE SEQUENCE [LARGE SCALE GENOMIC DNA]</scope>
</reference>
<evidence type="ECO:0000313" key="1">
    <source>
        <dbReference type="EMBL" id="EKD44748.1"/>
    </source>
</evidence>
<dbReference type="AlphaFoldDB" id="K1ZK05"/>
<name>K1ZK05_9BACT</name>
<accession>K1ZK05</accession>